<accession>A0ABV8LGD0</accession>
<feature type="compositionally biased region" description="Low complexity" evidence="9">
    <location>
        <begin position="70"/>
        <end position="107"/>
    </location>
</feature>
<dbReference type="InterPro" id="IPR050396">
    <property type="entry name" value="Glycosyltr_51/Transpeptidase"/>
</dbReference>
<evidence type="ECO:0000256" key="5">
    <source>
        <dbReference type="ARBA" id="ARBA00022801"/>
    </source>
</evidence>
<evidence type="ECO:0000256" key="10">
    <source>
        <dbReference type="SAM" id="Phobius"/>
    </source>
</evidence>
<feature type="region of interest" description="Disordered" evidence="9">
    <location>
        <begin position="1"/>
        <end position="174"/>
    </location>
</feature>
<gene>
    <name evidence="13" type="ORF">ACFOZ4_01600</name>
</gene>
<keyword evidence="10" id="KW-1133">Transmembrane helix</keyword>
<evidence type="ECO:0000256" key="3">
    <source>
        <dbReference type="ARBA" id="ARBA00022676"/>
    </source>
</evidence>
<evidence type="ECO:0000256" key="7">
    <source>
        <dbReference type="ARBA" id="ARBA00034000"/>
    </source>
</evidence>
<proteinExistence type="predicted"/>
<evidence type="ECO:0000259" key="11">
    <source>
        <dbReference type="Pfam" id="PF00905"/>
    </source>
</evidence>
<feature type="compositionally biased region" description="Polar residues" evidence="9">
    <location>
        <begin position="874"/>
        <end position="883"/>
    </location>
</feature>
<dbReference type="PANTHER" id="PTHR32282">
    <property type="entry name" value="BINDING PROTEIN TRANSPEPTIDASE, PUTATIVE-RELATED"/>
    <property type="match status" value="1"/>
</dbReference>
<dbReference type="EMBL" id="JBHSAY010000003">
    <property type="protein sequence ID" value="MFC4129305.1"/>
    <property type="molecule type" value="Genomic_DNA"/>
</dbReference>
<feature type="region of interest" description="Disordered" evidence="9">
    <location>
        <begin position="868"/>
        <end position="926"/>
    </location>
</feature>
<feature type="compositionally biased region" description="Gly residues" evidence="9">
    <location>
        <begin position="13"/>
        <end position="27"/>
    </location>
</feature>
<keyword evidence="10" id="KW-0472">Membrane</keyword>
<name>A0ABV8LGD0_9ACTN</name>
<evidence type="ECO:0000256" key="9">
    <source>
        <dbReference type="SAM" id="MobiDB-lite"/>
    </source>
</evidence>
<evidence type="ECO:0000256" key="6">
    <source>
        <dbReference type="ARBA" id="ARBA00023268"/>
    </source>
</evidence>
<dbReference type="Proteomes" id="UP001595816">
    <property type="component" value="Unassembled WGS sequence"/>
</dbReference>
<evidence type="ECO:0000256" key="4">
    <source>
        <dbReference type="ARBA" id="ARBA00022679"/>
    </source>
</evidence>
<evidence type="ECO:0000313" key="13">
    <source>
        <dbReference type="EMBL" id="MFC4129305.1"/>
    </source>
</evidence>
<reference evidence="14" key="1">
    <citation type="journal article" date="2019" name="Int. J. Syst. Evol. Microbiol.">
        <title>The Global Catalogue of Microorganisms (GCM) 10K type strain sequencing project: providing services to taxonomists for standard genome sequencing and annotation.</title>
        <authorList>
            <consortium name="The Broad Institute Genomics Platform"/>
            <consortium name="The Broad Institute Genome Sequencing Center for Infectious Disease"/>
            <person name="Wu L."/>
            <person name="Ma J."/>
        </authorList>
    </citation>
    <scope>NUCLEOTIDE SEQUENCE [LARGE SCALE GENOMIC DNA]</scope>
    <source>
        <strain evidence="14">CGMCC 4.7289</strain>
    </source>
</reference>
<evidence type="ECO:0000256" key="2">
    <source>
        <dbReference type="ARBA" id="ARBA00022670"/>
    </source>
</evidence>
<protein>
    <submittedName>
        <fullName evidence="13">Transglycosylase domain-containing protein</fullName>
    </submittedName>
</protein>
<keyword evidence="6" id="KW-0511">Multifunctional enzyme</keyword>
<dbReference type="Gene3D" id="3.40.710.10">
    <property type="entry name" value="DD-peptidase/beta-lactamase superfamily"/>
    <property type="match status" value="1"/>
</dbReference>
<dbReference type="SUPFAM" id="SSF53955">
    <property type="entry name" value="Lysozyme-like"/>
    <property type="match status" value="1"/>
</dbReference>
<feature type="transmembrane region" description="Helical" evidence="10">
    <location>
        <begin position="181"/>
        <end position="204"/>
    </location>
</feature>
<keyword evidence="10" id="KW-0812">Transmembrane</keyword>
<keyword evidence="14" id="KW-1185">Reference proteome</keyword>
<dbReference type="InterPro" id="IPR001460">
    <property type="entry name" value="PCN-bd_Tpept"/>
</dbReference>
<comment type="caution">
    <text evidence="13">The sequence shown here is derived from an EMBL/GenBank/DDBJ whole genome shotgun (WGS) entry which is preliminary data.</text>
</comment>
<feature type="compositionally biased region" description="Low complexity" evidence="9">
    <location>
        <begin position="911"/>
        <end position="926"/>
    </location>
</feature>
<feature type="domain" description="Glycosyl transferase family 51" evidence="12">
    <location>
        <begin position="230"/>
        <end position="410"/>
    </location>
</feature>
<feature type="domain" description="Penicillin-binding protein transpeptidase" evidence="11">
    <location>
        <begin position="526"/>
        <end position="804"/>
    </location>
</feature>
<keyword evidence="3" id="KW-0328">Glycosyltransferase</keyword>
<evidence type="ECO:0000259" key="12">
    <source>
        <dbReference type="Pfam" id="PF00912"/>
    </source>
</evidence>
<evidence type="ECO:0000256" key="8">
    <source>
        <dbReference type="ARBA" id="ARBA00049902"/>
    </source>
</evidence>
<keyword evidence="2" id="KW-0645">Protease</keyword>
<comment type="catalytic activity">
    <reaction evidence="8">
        <text>[GlcNAc-(1-&gt;4)-Mur2Ac(oyl-L-Ala-gamma-D-Glu-L-Lys-D-Ala-D-Ala)](n)-di-trans,octa-cis-undecaprenyl diphosphate + beta-D-GlcNAc-(1-&gt;4)-Mur2Ac(oyl-L-Ala-gamma-D-Glu-L-Lys-D-Ala-D-Ala)-di-trans,octa-cis-undecaprenyl diphosphate = [GlcNAc-(1-&gt;4)-Mur2Ac(oyl-L-Ala-gamma-D-Glu-L-Lys-D-Ala-D-Ala)](n+1)-di-trans,octa-cis-undecaprenyl diphosphate + di-trans,octa-cis-undecaprenyl diphosphate + H(+)</text>
        <dbReference type="Rhea" id="RHEA:23708"/>
        <dbReference type="Rhea" id="RHEA-COMP:9602"/>
        <dbReference type="Rhea" id="RHEA-COMP:9603"/>
        <dbReference type="ChEBI" id="CHEBI:15378"/>
        <dbReference type="ChEBI" id="CHEBI:58405"/>
        <dbReference type="ChEBI" id="CHEBI:60033"/>
        <dbReference type="ChEBI" id="CHEBI:78435"/>
        <dbReference type="EC" id="2.4.99.28"/>
    </reaction>
</comment>
<keyword evidence="1" id="KW-0121">Carboxypeptidase</keyword>
<keyword evidence="5" id="KW-0378">Hydrolase</keyword>
<dbReference type="InterPro" id="IPR001264">
    <property type="entry name" value="Glyco_trans_51"/>
</dbReference>
<feature type="compositionally biased region" description="Gly residues" evidence="9">
    <location>
        <begin position="135"/>
        <end position="149"/>
    </location>
</feature>
<dbReference type="Gene3D" id="1.10.3810.10">
    <property type="entry name" value="Biosynthetic peptidoglycan transglycosylase-like"/>
    <property type="match status" value="1"/>
</dbReference>
<keyword evidence="4" id="KW-0808">Transferase</keyword>
<dbReference type="Pfam" id="PF00912">
    <property type="entry name" value="Transgly"/>
    <property type="match status" value="1"/>
</dbReference>
<organism evidence="13 14">
    <name type="scientific">Hamadaea flava</name>
    <dbReference type="NCBI Taxonomy" id="1742688"/>
    <lineage>
        <taxon>Bacteria</taxon>
        <taxon>Bacillati</taxon>
        <taxon>Actinomycetota</taxon>
        <taxon>Actinomycetes</taxon>
        <taxon>Micromonosporales</taxon>
        <taxon>Micromonosporaceae</taxon>
        <taxon>Hamadaea</taxon>
    </lineage>
</organism>
<comment type="catalytic activity">
    <reaction evidence="7">
        <text>Preferential cleavage: (Ac)2-L-Lys-D-Ala-|-D-Ala. Also transpeptidation of peptidyl-alanyl moieties that are N-acyl substituents of D-alanine.</text>
        <dbReference type="EC" id="3.4.16.4"/>
    </reaction>
</comment>
<dbReference type="Pfam" id="PF00905">
    <property type="entry name" value="Transpeptidase"/>
    <property type="match status" value="1"/>
</dbReference>
<evidence type="ECO:0000256" key="1">
    <source>
        <dbReference type="ARBA" id="ARBA00022645"/>
    </source>
</evidence>
<dbReference type="PANTHER" id="PTHR32282:SF34">
    <property type="entry name" value="PENICILLIN-BINDING PROTEIN 1A"/>
    <property type="match status" value="1"/>
</dbReference>
<evidence type="ECO:0000313" key="14">
    <source>
        <dbReference type="Proteomes" id="UP001595816"/>
    </source>
</evidence>
<dbReference type="InterPro" id="IPR012338">
    <property type="entry name" value="Beta-lactam/transpept-like"/>
</dbReference>
<dbReference type="RefSeq" id="WP_253759140.1">
    <property type="nucleotide sequence ID" value="NZ_JAMZDZ010000001.1"/>
</dbReference>
<dbReference type="SUPFAM" id="SSF56601">
    <property type="entry name" value="beta-lactamase/transpeptidase-like"/>
    <property type="match status" value="1"/>
</dbReference>
<dbReference type="InterPro" id="IPR023346">
    <property type="entry name" value="Lysozyme-like_dom_sf"/>
</dbReference>
<sequence>MSSYGDPNAGWPGDAGDGRPAGSGNAGRGRAQVNSDGYGYQYDDDPARRGGQPSPSGRREEWPDNGPGYGRAAGSASVGSASVPGAAGSASVPGSAGRASVGRAGVPGSSGRASVPGAPVSPAGRASVRARGYEEGPGGGDGRGPGGPRGPRDRGGDGGSGGRPKRQVSADKAKKAKRTKILIASFAAFLIVFGVGAIGGTYYFDSVAELTPDNFKSAQTTMIMAGDNKTQLAQLGSENRIMVPILTVPEKTRLAMIAGEDKDFFEHHGISYSGIMRAAWKTLTTDETQGGSTITQQYIKIATDQAQISYARKLREAVLARKLEDKYDKNTIMGFYLNTIDFGRGAVGVEKAAQAYFGKSAKDLTFSQAAVLGSVIRDPYDDGGKLSIYDPEAHPDTAKGRWGYVLDNMKEKGWITAEERASAQFPEVIKYSTVTTSAEWGIKTAEGTNVGKATGNVVNYVYEELKEQGIEPKELRTGGYKVYTTIDPTAQKELEEASRPDIKGSELYGRKIVTDPKKKQDLESAGVVIDHTSGAVIAYYGGLDGTAIDLAGVNTQGGALVGGHPPGSSMKIYTLAAALDAGASLQSRWKAMPFTTDDKIKVGNAGAANTSCKDYCTLEYSFMKSYNVPFYWVARQIGPGKVVKMASQAGVRYMWNNDNIESLSAKGVQTDTSRTPFDRQVGFGQYGITVLDHATGVATLANGGVYNKPYFVTKVEKKDPVTGKYEIVKGVGHKADPKPVIKRQVANDVTYAMQKVFTDHGWSMSGREVAAKTGTWEGATVDKNGKAVPSDKNAHAWVVGFTKQFSVAIWTGNAAGAYPVIDPKTKSTITSGSTPYRIWSEFIKDFNDSKNFKKEKLADASHIGDDEVGFANGVSPSPTQPTLPGQGGDCIPLVTCPTQTTDPGNGGGNQSKSPTPTPTTSRSPRN</sequence>
<dbReference type="InterPro" id="IPR036950">
    <property type="entry name" value="PBP_transglycosylase"/>
</dbReference>